<sequence length="127" mass="13968">MSPVIYPLSSSTIPRAGVIEVPCYRAQSFNGKTAMLCPEGVVVPFDFSSMTDRDFELATSERGEEWTIQGLIAVDVDWLIGVMEVTANGPVQKTLGAEIAEVWYYISPMNTAPTVVGERYVVLGLYR</sequence>
<name>A0ABV8XMG7_9DEIO</name>
<evidence type="ECO:0000313" key="2">
    <source>
        <dbReference type="Proteomes" id="UP001595998"/>
    </source>
</evidence>
<keyword evidence="2" id="KW-1185">Reference proteome</keyword>
<evidence type="ECO:0000313" key="1">
    <source>
        <dbReference type="EMBL" id="MFC4426119.1"/>
    </source>
</evidence>
<gene>
    <name evidence="1" type="ORF">ACFOZ9_07810</name>
</gene>
<dbReference type="RefSeq" id="WP_377732778.1">
    <property type="nucleotide sequence ID" value="NZ_JBHSEH010000005.1"/>
</dbReference>
<accession>A0ABV8XMG7</accession>
<reference evidence="2" key="1">
    <citation type="journal article" date="2019" name="Int. J. Syst. Evol. Microbiol.">
        <title>The Global Catalogue of Microorganisms (GCM) 10K type strain sequencing project: providing services to taxonomists for standard genome sequencing and annotation.</title>
        <authorList>
            <consortium name="The Broad Institute Genomics Platform"/>
            <consortium name="The Broad Institute Genome Sequencing Center for Infectious Disease"/>
            <person name="Wu L."/>
            <person name="Ma J."/>
        </authorList>
    </citation>
    <scope>NUCLEOTIDE SEQUENCE [LARGE SCALE GENOMIC DNA]</scope>
    <source>
        <strain evidence="2">CCUG 56029</strain>
    </source>
</reference>
<dbReference type="EMBL" id="JBHSEH010000005">
    <property type="protein sequence ID" value="MFC4426119.1"/>
    <property type="molecule type" value="Genomic_DNA"/>
</dbReference>
<dbReference type="Proteomes" id="UP001595998">
    <property type="component" value="Unassembled WGS sequence"/>
</dbReference>
<organism evidence="1 2">
    <name type="scientific">Deinococcus navajonensis</name>
    <dbReference type="NCBI Taxonomy" id="309884"/>
    <lineage>
        <taxon>Bacteria</taxon>
        <taxon>Thermotogati</taxon>
        <taxon>Deinococcota</taxon>
        <taxon>Deinococci</taxon>
        <taxon>Deinococcales</taxon>
        <taxon>Deinococcaceae</taxon>
        <taxon>Deinococcus</taxon>
    </lineage>
</organism>
<proteinExistence type="predicted"/>
<protein>
    <submittedName>
        <fullName evidence="1">Uncharacterized protein</fullName>
    </submittedName>
</protein>
<comment type="caution">
    <text evidence="1">The sequence shown here is derived from an EMBL/GenBank/DDBJ whole genome shotgun (WGS) entry which is preliminary data.</text>
</comment>